<dbReference type="Pfam" id="PF00903">
    <property type="entry name" value="Glyoxalase"/>
    <property type="match status" value="1"/>
</dbReference>
<dbReference type="InterPro" id="IPR051332">
    <property type="entry name" value="Fosfomycin_Res_Enzymes"/>
</dbReference>
<dbReference type="PANTHER" id="PTHR36113">
    <property type="entry name" value="LYASE, PUTATIVE-RELATED-RELATED"/>
    <property type="match status" value="1"/>
</dbReference>
<dbReference type="CDD" id="cd08352">
    <property type="entry name" value="VOC_Bs_YwkD_like"/>
    <property type="match status" value="1"/>
</dbReference>
<feature type="domain" description="VOC" evidence="2">
    <location>
        <begin position="5"/>
        <end position="130"/>
    </location>
</feature>
<accession>A0A921HM09</accession>
<dbReference type="EMBL" id="DYVR01000050">
    <property type="protein sequence ID" value="HJF84366.1"/>
    <property type="molecule type" value="Genomic_DNA"/>
</dbReference>
<evidence type="ECO:0000256" key="1">
    <source>
        <dbReference type="ARBA" id="ARBA00022723"/>
    </source>
</evidence>
<dbReference type="Gene3D" id="3.10.180.10">
    <property type="entry name" value="2,3-Dihydroxybiphenyl 1,2-Dioxygenase, domain 1"/>
    <property type="match status" value="1"/>
</dbReference>
<evidence type="ECO:0000313" key="4">
    <source>
        <dbReference type="Proteomes" id="UP000780768"/>
    </source>
</evidence>
<dbReference type="InterPro" id="IPR018146">
    <property type="entry name" value="Glyoxalase_1_CS"/>
</dbReference>
<protein>
    <submittedName>
        <fullName evidence="3">VOC family protein</fullName>
    </submittedName>
</protein>
<dbReference type="InterPro" id="IPR037478">
    <property type="entry name" value="YwkD-like_dom"/>
</dbReference>
<comment type="caution">
    <text evidence="3">The sequence shown here is derived from an EMBL/GenBank/DDBJ whole genome shotgun (WGS) entry which is preliminary data.</text>
</comment>
<reference evidence="3" key="1">
    <citation type="journal article" date="2021" name="PeerJ">
        <title>Extensive microbial diversity within the chicken gut microbiome revealed by metagenomics and culture.</title>
        <authorList>
            <person name="Gilroy R."/>
            <person name="Ravi A."/>
            <person name="Getino M."/>
            <person name="Pursley I."/>
            <person name="Horton D.L."/>
            <person name="Alikhan N.F."/>
            <person name="Baker D."/>
            <person name="Gharbi K."/>
            <person name="Hall N."/>
            <person name="Watson M."/>
            <person name="Adriaenssens E.M."/>
            <person name="Foster-Nyarko E."/>
            <person name="Jarju S."/>
            <person name="Secka A."/>
            <person name="Antonio M."/>
            <person name="Oren A."/>
            <person name="Chaudhuri R.R."/>
            <person name="La Ragione R."/>
            <person name="Hildebrand F."/>
            <person name="Pallen M.J."/>
        </authorList>
    </citation>
    <scope>NUCLEOTIDE SEQUENCE</scope>
    <source>
        <strain evidence="3">7318</strain>
    </source>
</reference>
<dbReference type="SUPFAM" id="SSF54593">
    <property type="entry name" value="Glyoxalase/Bleomycin resistance protein/Dihydroxybiphenyl dioxygenase"/>
    <property type="match status" value="1"/>
</dbReference>
<gene>
    <name evidence="3" type="ORF">K8V65_01690</name>
</gene>
<dbReference type="Proteomes" id="UP000780768">
    <property type="component" value="Unassembled WGS sequence"/>
</dbReference>
<dbReference type="AlphaFoldDB" id="A0A921HM09"/>
<organism evidence="3 4">
    <name type="scientific">Megamonas hypermegale</name>
    <dbReference type="NCBI Taxonomy" id="158847"/>
    <lineage>
        <taxon>Bacteria</taxon>
        <taxon>Bacillati</taxon>
        <taxon>Bacillota</taxon>
        <taxon>Negativicutes</taxon>
        <taxon>Selenomonadales</taxon>
        <taxon>Selenomonadaceae</taxon>
        <taxon>Megamonas</taxon>
    </lineage>
</organism>
<name>A0A921HM09_9FIRM</name>
<dbReference type="InterPro" id="IPR004360">
    <property type="entry name" value="Glyas_Fos-R_dOase_dom"/>
</dbReference>
<dbReference type="InterPro" id="IPR037523">
    <property type="entry name" value="VOC_core"/>
</dbReference>
<dbReference type="PROSITE" id="PS51819">
    <property type="entry name" value="VOC"/>
    <property type="match status" value="1"/>
</dbReference>
<reference evidence="3" key="2">
    <citation type="submission" date="2021-09" db="EMBL/GenBank/DDBJ databases">
        <authorList>
            <person name="Gilroy R."/>
        </authorList>
    </citation>
    <scope>NUCLEOTIDE SEQUENCE</scope>
    <source>
        <strain evidence="3">7318</strain>
    </source>
</reference>
<dbReference type="PROSITE" id="PS00934">
    <property type="entry name" value="GLYOXALASE_I_1"/>
    <property type="match status" value="1"/>
</dbReference>
<evidence type="ECO:0000313" key="3">
    <source>
        <dbReference type="EMBL" id="HJF84366.1"/>
    </source>
</evidence>
<dbReference type="GO" id="GO:0004462">
    <property type="term" value="F:lactoylglutathione lyase activity"/>
    <property type="evidence" value="ECO:0007669"/>
    <property type="project" value="InterPro"/>
</dbReference>
<keyword evidence="1" id="KW-0479">Metal-binding</keyword>
<evidence type="ECO:0000259" key="2">
    <source>
        <dbReference type="PROSITE" id="PS51819"/>
    </source>
</evidence>
<dbReference type="RefSeq" id="WP_289548571.1">
    <property type="nucleotide sequence ID" value="NZ_CAKMHU010000015.1"/>
</dbReference>
<dbReference type="InterPro" id="IPR029068">
    <property type="entry name" value="Glyas_Bleomycin-R_OHBP_Dase"/>
</dbReference>
<proteinExistence type="predicted"/>
<dbReference type="PANTHER" id="PTHR36113:SF6">
    <property type="entry name" value="FOSFOMYCIN RESISTANCE PROTEIN FOSX"/>
    <property type="match status" value="1"/>
</dbReference>
<dbReference type="GO" id="GO:0046872">
    <property type="term" value="F:metal ion binding"/>
    <property type="evidence" value="ECO:0007669"/>
    <property type="project" value="UniProtKB-KW"/>
</dbReference>
<sequence length="130" mass="14835">MNLNTIHHVAIIVSDYAKSRHFYVDLLGFEVIREHQRPEKNDYKLDLKLGEAELEIFGKPDAPKRVGMPEYPGEACGLRHLAFKVDCIEDTIAELAALGIECEPVRIDPFTDKKMTFFKDPDGLPLELHE</sequence>